<comment type="similarity">
    <text evidence="1">Belongs to the UPF0696 family.</text>
</comment>
<reference evidence="4" key="1">
    <citation type="submission" date="2025-08" db="UniProtKB">
        <authorList>
            <consortium name="RefSeq"/>
        </authorList>
    </citation>
    <scope>IDENTIFICATION</scope>
    <source>
        <tissue evidence="4">Tentacle</tissue>
    </source>
</reference>
<evidence type="ECO:0000313" key="3">
    <source>
        <dbReference type="Proteomes" id="UP000515163"/>
    </source>
</evidence>
<dbReference type="PANTHER" id="PTHR31977:SF1">
    <property type="entry name" value="UPF0696 PROTEIN C11ORF68"/>
    <property type="match status" value="1"/>
</dbReference>
<name>A0A6P8IQN3_ACTTE</name>
<feature type="compositionally biased region" description="Basic and acidic residues" evidence="2">
    <location>
        <begin position="87"/>
        <end position="116"/>
    </location>
</feature>
<feature type="compositionally biased region" description="Acidic residues" evidence="2">
    <location>
        <begin position="10"/>
        <end position="20"/>
    </location>
</feature>
<feature type="region of interest" description="Disordered" evidence="2">
    <location>
        <begin position="56"/>
        <end position="165"/>
    </location>
</feature>
<dbReference type="GeneID" id="116303216"/>
<dbReference type="SUPFAM" id="SSF55418">
    <property type="entry name" value="eIF4e-like"/>
    <property type="match status" value="2"/>
</dbReference>
<feature type="region of interest" description="Disordered" evidence="2">
    <location>
        <begin position="1"/>
        <end position="20"/>
    </location>
</feature>
<dbReference type="OrthoDB" id="10067381at2759"/>
<organism evidence="3 4">
    <name type="scientific">Actinia tenebrosa</name>
    <name type="common">Australian red waratah sea anemone</name>
    <dbReference type="NCBI Taxonomy" id="6105"/>
    <lineage>
        <taxon>Eukaryota</taxon>
        <taxon>Metazoa</taxon>
        <taxon>Cnidaria</taxon>
        <taxon>Anthozoa</taxon>
        <taxon>Hexacorallia</taxon>
        <taxon>Actiniaria</taxon>
        <taxon>Actiniidae</taxon>
        <taxon>Actinia</taxon>
    </lineage>
</organism>
<accession>A0A6P8IQN3</accession>
<dbReference type="AlphaFoldDB" id="A0A6P8IQN3"/>
<gene>
    <name evidence="4" type="primary">LOC116303216</name>
</gene>
<evidence type="ECO:0000313" key="4">
    <source>
        <dbReference type="RefSeq" id="XP_031568578.1"/>
    </source>
</evidence>
<dbReference type="Proteomes" id="UP000515163">
    <property type="component" value="Unplaced"/>
</dbReference>
<proteinExistence type="inferred from homology"/>
<feature type="compositionally biased region" description="Acidic residues" evidence="2">
    <location>
        <begin position="61"/>
        <end position="86"/>
    </location>
</feature>
<evidence type="ECO:0000256" key="2">
    <source>
        <dbReference type="SAM" id="MobiDB-lite"/>
    </source>
</evidence>
<dbReference type="RefSeq" id="XP_031568578.1">
    <property type="nucleotide sequence ID" value="XM_031712718.1"/>
</dbReference>
<feature type="compositionally biased region" description="Basic and acidic residues" evidence="2">
    <location>
        <begin position="126"/>
        <end position="165"/>
    </location>
</feature>
<dbReference type="Pfam" id="PF08939">
    <property type="entry name" value="Bles03"/>
    <property type="match status" value="2"/>
</dbReference>
<dbReference type="InterPro" id="IPR023398">
    <property type="entry name" value="TIF_eIF4e-like"/>
</dbReference>
<protein>
    <submittedName>
        <fullName evidence="4">Nucleolin-like isoform X2</fullName>
    </submittedName>
</protein>
<evidence type="ECO:0000256" key="1">
    <source>
        <dbReference type="ARBA" id="ARBA00010568"/>
    </source>
</evidence>
<dbReference type="PANTHER" id="PTHR31977">
    <property type="entry name" value="UPF0696 PROTEIN C11ORF68"/>
    <property type="match status" value="1"/>
</dbReference>
<dbReference type="Gene3D" id="3.30.760.10">
    <property type="entry name" value="RNA Cap, Translation Initiation Factor Eif4e"/>
    <property type="match status" value="2"/>
</dbReference>
<keyword evidence="3" id="KW-1185">Reference proteome</keyword>
<dbReference type="InterPro" id="IPR015034">
    <property type="entry name" value="Bles03"/>
</dbReference>
<sequence>MDDTNGVVDSSEDESSDSDCEVWRIYRGKEPLSAFLEINRPSIVSIKDASWISVWSHKQDDEEQDDEEQDDEEQDDEEQDEEEKDDEEHRSVRANDGKQQPDEAEKQTDEEREEKVQNLVQEGGEEDKGQIVELEKQNKQQERQEHEPRDIDTEQSKSKKQEGELKDTTELPRWLLYMIMRKEWRDLLKNKHDKMVTSETLKELALKYNYTSGKWMIFASSKHIDDIWFTIAKAVVAGKLGMTTKSEAVKVTRDMRYGTREETGNTKGREVHHVDCKSYDGKESLDLFLEGNKPSQINGRDALWISVSNTHQDSPFCRDMLVKIEDEWKELQKKRGIKLFGAQLLRDLAYKYGYMSGKWMIFTSRYEVDDLWFSVAKAVIAGSLGNEAKVSTKKPNEEHVIFVYTKDFTDEPDVRRVERSLRNAGIRTWMSYKPDIYTSLGISAKNALGISPTIFTSKTVHYRSQHRY</sequence>